<organism evidence="1 2">
    <name type="scientific">Blyttiomyces helicus</name>
    <dbReference type="NCBI Taxonomy" id="388810"/>
    <lineage>
        <taxon>Eukaryota</taxon>
        <taxon>Fungi</taxon>
        <taxon>Fungi incertae sedis</taxon>
        <taxon>Chytridiomycota</taxon>
        <taxon>Chytridiomycota incertae sedis</taxon>
        <taxon>Chytridiomycetes</taxon>
        <taxon>Chytridiomycetes incertae sedis</taxon>
        <taxon>Blyttiomyces</taxon>
    </lineage>
</organism>
<sequence length="161" mass="18367">MLVCGEAKCYLAEMNIWEIVAYCGVIHKARKLAGRPNSTVYGFLTDSVFWEFVRIDNKSKVWTSLVVSEEDAPTWLMYILDCAERSTPSTTPTTSNDDQRKNELDNFKIVVERFRTIEGDDSEDESEEEEVVEVVEVVEVDEEGADLVRSMDKLNISSRVI</sequence>
<reference evidence="2" key="1">
    <citation type="journal article" date="2018" name="Nat. Microbiol.">
        <title>Leveraging single-cell genomics to expand the fungal tree of life.</title>
        <authorList>
            <person name="Ahrendt S.R."/>
            <person name="Quandt C.A."/>
            <person name="Ciobanu D."/>
            <person name="Clum A."/>
            <person name="Salamov A."/>
            <person name="Andreopoulos B."/>
            <person name="Cheng J.F."/>
            <person name="Woyke T."/>
            <person name="Pelin A."/>
            <person name="Henrissat B."/>
            <person name="Reynolds N.K."/>
            <person name="Benny G.L."/>
            <person name="Smith M.E."/>
            <person name="James T.Y."/>
            <person name="Grigoriev I.V."/>
        </authorList>
    </citation>
    <scope>NUCLEOTIDE SEQUENCE [LARGE SCALE GENOMIC DNA]</scope>
</reference>
<dbReference type="OrthoDB" id="2101523at2759"/>
<accession>A0A4P9W0E1</accession>
<evidence type="ECO:0000313" key="2">
    <source>
        <dbReference type="Proteomes" id="UP000269721"/>
    </source>
</evidence>
<gene>
    <name evidence="1" type="ORF">BDK51DRAFT_49915</name>
</gene>
<dbReference type="Proteomes" id="UP000269721">
    <property type="component" value="Unassembled WGS sequence"/>
</dbReference>
<proteinExistence type="predicted"/>
<protein>
    <recommendedName>
        <fullName evidence="3">Fungal-type protein kinase domain-containing protein</fullName>
    </recommendedName>
</protein>
<keyword evidence="2" id="KW-1185">Reference proteome</keyword>
<evidence type="ECO:0008006" key="3">
    <source>
        <dbReference type="Google" id="ProtNLM"/>
    </source>
</evidence>
<dbReference type="EMBL" id="ML001181">
    <property type="protein sequence ID" value="RKO83486.1"/>
    <property type="molecule type" value="Genomic_DNA"/>
</dbReference>
<dbReference type="AlphaFoldDB" id="A0A4P9W0E1"/>
<evidence type="ECO:0000313" key="1">
    <source>
        <dbReference type="EMBL" id="RKO83486.1"/>
    </source>
</evidence>
<name>A0A4P9W0E1_9FUNG</name>